<keyword evidence="9" id="KW-0067">ATP-binding</keyword>
<dbReference type="SUPFAM" id="SSF52172">
    <property type="entry name" value="CheY-like"/>
    <property type="match status" value="1"/>
</dbReference>
<dbReference type="SMART" id="SM00065">
    <property type="entry name" value="GAF"/>
    <property type="match status" value="1"/>
</dbReference>
<dbReference type="InterPro" id="IPR005467">
    <property type="entry name" value="His_kinase_dom"/>
</dbReference>
<dbReference type="InterPro" id="IPR003661">
    <property type="entry name" value="HisK_dim/P_dom"/>
</dbReference>
<dbReference type="SMART" id="SM00091">
    <property type="entry name" value="PAS"/>
    <property type="match status" value="6"/>
</dbReference>
<dbReference type="CDD" id="cd16922">
    <property type="entry name" value="HATPase_EvgS-ArcB-TorS-like"/>
    <property type="match status" value="1"/>
</dbReference>
<evidence type="ECO:0000256" key="12">
    <source>
        <dbReference type="ARBA" id="ARBA00023136"/>
    </source>
</evidence>
<dbReference type="Pfam" id="PF01590">
    <property type="entry name" value="GAF"/>
    <property type="match status" value="1"/>
</dbReference>
<evidence type="ECO:0000256" key="5">
    <source>
        <dbReference type="ARBA" id="ARBA00022679"/>
    </source>
</evidence>
<reference evidence="18 19" key="1">
    <citation type="submission" date="2018-12" db="EMBL/GenBank/DDBJ databases">
        <title>Complete genome sequencing of Tabrizicola sp. K13M18.</title>
        <authorList>
            <person name="Bae J.-W."/>
        </authorList>
    </citation>
    <scope>NUCLEOTIDE SEQUENCE [LARGE SCALE GENOMIC DNA]</scope>
    <source>
        <strain evidence="18 19">K13M18</strain>
    </source>
</reference>
<dbReference type="SUPFAM" id="SSF47384">
    <property type="entry name" value="Homodimeric domain of signal transducing histidine kinase"/>
    <property type="match status" value="1"/>
</dbReference>
<dbReference type="GO" id="GO:0000155">
    <property type="term" value="F:phosphorelay sensor kinase activity"/>
    <property type="evidence" value="ECO:0007669"/>
    <property type="project" value="InterPro"/>
</dbReference>
<evidence type="ECO:0000256" key="1">
    <source>
        <dbReference type="ARBA" id="ARBA00000085"/>
    </source>
</evidence>
<comment type="subcellular location">
    <subcellularLocation>
        <location evidence="2">Membrane</location>
    </subcellularLocation>
</comment>
<evidence type="ECO:0000313" key="19">
    <source>
        <dbReference type="Proteomes" id="UP000282002"/>
    </source>
</evidence>
<dbReference type="SUPFAM" id="SSF55874">
    <property type="entry name" value="ATPase domain of HSP90 chaperone/DNA topoisomerase II/histidine kinase"/>
    <property type="match status" value="1"/>
</dbReference>
<feature type="domain" description="PAC" evidence="17">
    <location>
        <begin position="666"/>
        <end position="719"/>
    </location>
</feature>
<dbReference type="SMART" id="SM00388">
    <property type="entry name" value="HisKA"/>
    <property type="match status" value="1"/>
</dbReference>
<dbReference type="GO" id="GO:0006355">
    <property type="term" value="P:regulation of DNA-templated transcription"/>
    <property type="evidence" value="ECO:0007669"/>
    <property type="project" value="InterPro"/>
</dbReference>
<dbReference type="SMART" id="SM00086">
    <property type="entry name" value="PAC"/>
    <property type="match status" value="3"/>
</dbReference>
<keyword evidence="8" id="KW-0418">Kinase</keyword>
<dbReference type="OrthoDB" id="9801651at2"/>
<dbReference type="InterPro" id="IPR003018">
    <property type="entry name" value="GAF"/>
</dbReference>
<evidence type="ECO:0000256" key="13">
    <source>
        <dbReference type="PROSITE-ProRule" id="PRU00169"/>
    </source>
</evidence>
<evidence type="ECO:0000256" key="4">
    <source>
        <dbReference type="ARBA" id="ARBA00022553"/>
    </source>
</evidence>
<dbReference type="InterPro" id="IPR035965">
    <property type="entry name" value="PAS-like_dom_sf"/>
</dbReference>
<dbReference type="SUPFAM" id="SSF55781">
    <property type="entry name" value="GAF domain-like"/>
    <property type="match status" value="1"/>
</dbReference>
<evidence type="ECO:0000259" key="17">
    <source>
        <dbReference type="PROSITE" id="PS50113"/>
    </source>
</evidence>
<keyword evidence="12" id="KW-0472">Membrane</keyword>
<dbReference type="Pfam" id="PF12860">
    <property type="entry name" value="PAS_7"/>
    <property type="match status" value="1"/>
</dbReference>
<dbReference type="Gene3D" id="3.30.450.20">
    <property type="entry name" value="PAS domain"/>
    <property type="match status" value="5"/>
</dbReference>
<dbReference type="SMART" id="SM00387">
    <property type="entry name" value="HATPase_c"/>
    <property type="match status" value="1"/>
</dbReference>
<sequence length="1357" mass="148895">MRARVAGAGHLADTCRDITRRELMGRTDQLDPTLARPVRIELLVIDLMNRLLDPGPEGIDAAFDAALARLGEACGLDRTFLFRIRTDGTLHGRHEWVAPGVPVLNDRISAIDPDDHPTWQSAFRAGKTVAITNRGDLPEDMPERAFMEAIGVHSSLMLPLRDGDRLVGIIGFDSEAPNRIWSETELYLLTSVGRAVSSVLLRLEAAQAEADSRYHLEATLRALPDLVIELGPDGTIAACHSDKLPWLSGLVRAGIGRSIRDVLPEPLALVLCDLMRDPPAARTARSRRVGVPSLVAPHWYEVSVAPLQIDASKDEAGVVAVIRDLSSAHAPSEMASYREGQFTAFFEMCPHPILLNDYDTGELLDGNRAFKQVFGIDPKENGGRDVRQILPSDASHVIDLAVESLRVRQSYGPVEALLRRADGSRFPAVLRGFMSIDPNGRRLVWALIEDVTEIRAKEAALRDEQQALEATRTRLVTAIEALDDGFAIWDADDRLVLWNTQYTRVFAGIADQIKVGALYDDLLRAAIAAGIFGPEGERDDASLQRRLDRPLTEIWDGEDALADGRIIWVRERATPSRETVGLYEDVTARRLADRRLQQVIEGGEIGVWDWAAETGLSAMNDSLRKILGLTDGPADLPELFARAHHDDRKAAEEVRDALFYKGHEDFDILSRFRHQAGHWVWILARGRVVARRADGTARRISGVILDVSARIEAEQRLTRLIDGARVGTWEYDALRQVTLVNDQYAAIIGYRAVDLNPFPLARWLDIVHPDDAAEVYDHVSTSFVDREWTMEHEFRLRHRDGHWVWVLSRGQVTAWDADGRPTHMSGIYLDISAAKALEAALARERDTLARIMETSISGIVALDGTGRVVFANAAVETVLGRPVAAGDDLPRILAVAHVTDRFGNAIAARDFPVNRVLAGDPVQQDVRLCVTWPCGTRRVLTVNAARPSAPGTDVAVLCALTDITEVVDSEDRLRAAMTAAEAANRAKSDFLAAMSHEMRTPLNGVLGMVEILDKDLQDQKHQSMLRIIRDSGEHLLSVINDILDLAKIEAGHLMLDPGPLNLSELVERVIAVHRFGARDKGIRLTSTCTGPYRDALRFGDEKRLTQILHNLVGNAVKFTENGSVTVEVQAESPVRLVISVTDTGIGMSQDEMSRVFEEFTQGQGGIARRYGGTGLGLAIVRRLARLMQGEVTLASAPGRGLVARVTLEMPVLPGASTPFREAPLPQLPPMTVLAAEDNATNRIILASLLQALGITAEIVASGDEVVNLWHPDRHAAVLLDIAMPGRDGLATLDALRELAAARGHPAPHAIAVTANAMTHQVQEYLARGFAGVVAKPLRVERLAEALWTCHVRQTLAT</sequence>
<dbReference type="InterPro" id="IPR003594">
    <property type="entry name" value="HATPase_dom"/>
</dbReference>
<dbReference type="InterPro" id="IPR029016">
    <property type="entry name" value="GAF-like_dom_sf"/>
</dbReference>
<evidence type="ECO:0000259" key="16">
    <source>
        <dbReference type="PROSITE" id="PS50112"/>
    </source>
</evidence>
<dbReference type="InterPro" id="IPR036890">
    <property type="entry name" value="HATPase_C_sf"/>
</dbReference>
<evidence type="ECO:0000256" key="7">
    <source>
        <dbReference type="ARBA" id="ARBA00022741"/>
    </source>
</evidence>
<evidence type="ECO:0000259" key="15">
    <source>
        <dbReference type="PROSITE" id="PS50110"/>
    </source>
</evidence>
<dbReference type="NCBIfam" id="TIGR00229">
    <property type="entry name" value="sensory_box"/>
    <property type="match status" value="2"/>
</dbReference>
<evidence type="ECO:0000256" key="10">
    <source>
        <dbReference type="ARBA" id="ARBA00022989"/>
    </source>
</evidence>
<accession>A0A3S8U1A9</accession>
<dbReference type="Gene3D" id="3.40.50.2300">
    <property type="match status" value="1"/>
</dbReference>
<dbReference type="InterPro" id="IPR000014">
    <property type="entry name" value="PAS"/>
</dbReference>
<keyword evidence="19" id="KW-1185">Reference proteome</keyword>
<dbReference type="FunFam" id="3.30.565.10:FF:000010">
    <property type="entry name" value="Sensor histidine kinase RcsC"/>
    <property type="match status" value="1"/>
</dbReference>
<evidence type="ECO:0000256" key="11">
    <source>
        <dbReference type="ARBA" id="ARBA00023012"/>
    </source>
</evidence>
<keyword evidence="10" id="KW-1133">Transmembrane helix</keyword>
<dbReference type="GO" id="GO:0016020">
    <property type="term" value="C:membrane"/>
    <property type="evidence" value="ECO:0007669"/>
    <property type="project" value="UniProtKB-SubCell"/>
</dbReference>
<feature type="domain" description="Histidine kinase" evidence="14">
    <location>
        <begin position="993"/>
        <end position="1211"/>
    </location>
</feature>
<dbReference type="InterPro" id="IPR004358">
    <property type="entry name" value="Sig_transdc_His_kin-like_C"/>
</dbReference>
<dbReference type="InterPro" id="IPR013767">
    <property type="entry name" value="PAS_fold"/>
</dbReference>
<dbReference type="Pfam" id="PF02518">
    <property type="entry name" value="HATPase_c"/>
    <property type="match status" value="1"/>
</dbReference>
<dbReference type="PROSITE" id="PS50109">
    <property type="entry name" value="HIS_KIN"/>
    <property type="match status" value="1"/>
</dbReference>
<dbReference type="Gene3D" id="3.30.450.40">
    <property type="match status" value="1"/>
</dbReference>
<dbReference type="PRINTS" id="PR00344">
    <property type="entry name" value="BCTRLSENSOR"/>
</dbReference>
<organism evidence="18 19">
    <name type="scientific">Tabrizicola piscis</name>
    <dbReference type="NCBI Taxonomy" id="2494374"/>
    <lineage>
        <taxon>Bacteria</taxon>
        <taxon>Pseudomonadati</taxon>
        <taxon>Pseudomonadota</taxon>
        <taxon>Alphaproteobacteria</taxon>
        <taxon>Rhodobacterales</taxon>
        <taxon>Paracoccaceae</taxon>
        <taxon>Tabrizicola</taxon>
    </lineage>
</organism>
<dbReference type="FunFam" id="1.10.287.130:FF:000004">
    <property type="entry name" value="Ethylene receptor 1"/>
    <property type="match status" value="1"/>
</dbReference>
<dbReference type="SUPFAM" id="SSF55785">
    <property type="entry name" value="PYP-like sensor domain (PAS domain)"/>
    <property type="match status" value="6"/>
</dbReference>
<dbReference type="CDD" id="cd00130">
    <property type="entry name" value="PAS"/>
    <property type="match status" value="3"/>
</dbReference>
<dbReference type="GO" id="GO:0005524">
    <property type="term" value="F:ATP binding"/>
    <property type="evidence" value="ECO:0007669"/>
    <property type="project" value="UniProtKB-KW"/>
</dbReference>
<feature type="modified residue" description="4-aspartylphosphate" evidence="13">
    <location>
        <position position="1280"/>
    </location>
</feature>
<keyword evidence="7" id="KW-0547">Nucleotide-binding</keyword>
<dbReference type="Proteomes" id="UP000282002">
    <property type="component" value="Chromosome"/>
</dbReference>
<feature type="domain" description="PAC" evidence="17">
    <location>
        <begin position="790"/>
        <end position="843"/>
    </location>
</feature>
<dbReference type="InterPro" id="IPR000700">
    <property type="entry name" value="PAS-assoc_C"/>
</dbReference>
<proteinExistence type="predicted"/>
<dbReference type="PROSITE" id="PS50110">
    <property type="entry name" value="RESPONSE_REGULATORY"/>
    <property type="match status" value="1"/>
</dbReference>
<gene>
    <name evidence="18" type="ORF">EI545_00055</name>
</gene>
<keyword evidence="6" id="KW-0812">Transmembrane</keyword>
<dbReference type="EMBL" id="CP034328">
    <property type="protein sequence ID" value="AZL57371.1"/>
    <property type="molecule type" value="Genomic_DNA"/>
</dbReference>
<evidence type="ECO:0000256" key="9">
    <source>
        <dbReference type="ARBA" id="ARBA00022840"/>
    </source>
</evidence>
<dbReference type="SMART" id="SM00448">
    <property type="entry name" value="REC"/>
    <property type="match status" value="1"/>
</dbReference>
<evidence type="ECO:0000256" key="8">
    <source>
        <dbReference type="ARBA" id="ARBA00022777"/>
    </source>
</evidence>
<dbReference type="InterPro" id="IPR036097">
    <property type="entry name" value="HisK_dim/P_sf"/>
</dbReference>
<feature type="domain" description="PAS" evidence="16">
    <location>
        <begin position="844"/>
        <end position="880"/>
    </location>
</feature>
<dbReference type="PROSITE" id="PS50112">
    <property type="entry name" value="PAS"/>
    <property type="match status" value="2"/>
</dbReference>
<evidence type="ECO:0000313" key="18">
    <source>
        <dbReference type="EMBL" id="AZL57371.1"/>
    </source>
</evidence>
<feature type="domain" description="PAS" evidence="16">
    <location>
        <begin position="713"/>
        <end position="786"/>
    </location>
</feature>
<protein>
    <recommendedName>
        <fullName evidence="3">histidine kinase</fullName>
        <ecNumber evidence="3">2.7.13.3</ecNumber>
    </recommendedName>
</protein>
<dbReference type="EC" id="2.7.13.3" evidence="3"/>
<dbReference type="InterPro" id="IPR001789">
    <property type="entry name" value="Sig_transdc_resp-reg_receiver"/>
</dbReference>
<dbReference type="Pfam" id="PF13426">
    <property type="entry name" value="PAS_9"/>
    <property type="match status" value="1"/>
</dbReference>
<keyword evidence="11" id="KW-0902">Two-component regulatory system</keyword>
<dbReference type="CDD" id="cd17546">
    <property type="entry name" value="REC_hyHK_CKI1_RcsC-like"/>
    <property type="match status" value="1"/>
</dbReference>
<dbReference type="Gene3D" id="3.30.565.10">
    <property type="entry name" value="Histidine kinase-like ATPase, C-terminal domain"/>
    <property type="match status" value="1"/>
</dbReference>
<evidence type="ECO:0000259" key="14">
    <source>
        <dbReference type="PROSITE" id="PS50109"/>
    </source>
</evidence>
<dbReference type="InterPro" id="IPR001610">
    <property type="entry name" value="PAC"/>
</dbReference>
<evidence type="ECO:0000256" key="3">
    <source>
        <dbReference type="ARBA" id="ARBA00012438"/>
    </source>
</evidence>
<dbReference type="Pfam" id="PF00989">
    <property type="entry name" value="PAS"/>
    <property type="match status" value="1"/>
</dbReference>
<dbReference type="Pfam" id="PF00072">
    <property type="entry name" value="Response_reg"/>
    <property type="match status" value="1"/>
</dbReference>
<keyword evidence="5" id="KW-0808">Transferase</keyword>
<dbReference type="KEGG" id="taw:EI545_00055"/>
<dbReference type="Pfam" id="PF08447">
    <property type="entry name" value="PAS_3"/>
    <property type="match status" value="2"/>
</dbReference>
<evidence type="ECO:0000256" key="6">
    <source>
        <dbReference type="ARBA" id="ARBA00022692"/>
    </source>
</evidence>
<dbReference type="PROSITE" id="PS50113">
    <property type="entry name" value="PAC"/>
    <property type="match status" value="2"/>
</dbReference>
<keyword evidence="4 13" id="KW-0597">Phosphoprotein</keyword>
<name>A0A3S8U1A9_9RHOB</name>
<dbReference type="InterPro" id="IPR011006">
    <property type="entry name" value="CheY-like_superfamily"/>
</dbReference>
<dbReference type="PANTHER" id="PTHR43047">
    <property type="entry name" value="TWO-COMPONENT HISTIDINE PROTEIN KINASE"/>
    <property type="match status" value="1"/>
</dbReference>
<feature type="domain" description="Response regulatory" evidence="15">
    <location>
        <begin position="1231"/>
        <end position="1350"/>
    </location>
</feature>
<dbReference type="Pfam" id="PF00512">
    <property type="entry name" value="HisKA"/>
    <property type="match status" value="1"/>
</dbReference>
<evidence type="ECO:0000256" key="2">
    <source>
        <dbReference type="ARBA" id="ARBA00004370"/>
    </source>
</evidence>
<dbReference type="Gene3D" id="1.10.287.130">
    <property type="match status" value="1"/>
</dbReference>
<comment type="catalytic activity">
    <reaction evidence="1">
        <text>ATP + protein L-histidine = ADP + protein N-phospho-L-histidine.</text>
        <dbReference type="EC" id="2.7.13.3"/>
    </reaction>
</comment>
<dbReference type="CDD" id="cd00082">
    <property type="entry name" value="HisKA"/>
    <property type="match status" value="1"/>
</dbReference>
<dbReference type="PANTHER" id="PTHR43047:SF64">
    <property type="entry name" value="HISTIDINE KINASE CONTAINING CHEY-HOMOLOGOUS RECEIVER DOMAIN AND PAS DOMAIN-RELATED"/>
    <property type="match status" value="1"/>
</dbReference>
<dbReference type="InterPro" id="IPR013655">
    <property type="entry name" value="PAS_fold_3"/>
</dbReference>